<reference evidence="1 2" key="1">
    <citation type="submission" date="2016-06" db="EMBL/GenBank/DDBJ databases">
        <authorList>
            <person name="Kjaerup R.B."/>
            <person name="Dalgaard T.S."/>
            <person name="Juul-Madsen H.R."/>
        </authorList>
    </citation>
    <scope>NUCLEOTIDE SEQUENCE [LARGE SCALE GENOMIC DNA]</scope>
    <source>
        <strain evidence="1 2">DSM 44871</strain>
    </source>
</reference>
<dbReference type="Proteomes" id="UP000198864">
    <property type="component" value="Unassembled WGS sequence"/>
</dbReference>
<proteinExistence type="predicted"/>
<name>A0A1C4YEZ7_9ACTN</name>
<organism evidence="1 2">
    <name type="scientific">Micromonospora saelicesensis</name>
    <dbReference type="NCBI Taxonomy" id="285676"/>
    <lineage>
        <taxon>Bacteria</taxon>
        <taxon>Bacillati</taxon>
        <taxon>Actinomycetota</taxon>
        <taxon>Actinomycetes</taxon>
        <taxon>Micromonosporales</taxon>
        <taxon>Micromonosporaceae</taxon>
        <taxon>Micromonospora</taxon>
    </lineage>
</organism>
<evidence type="ECO:0000313" key="2">
    <source>
        <dbReference type="Proteomes" id="UP000198864"/>
    </source>
</evidence>
<evidence type="ECO:0000313" key="1">
    <source>
        <dbReference type="EMBL" id="SCF19293.1"/>
    </source>
</evidence>
<dbReference type="STRING" id="285676.GA0070561_4142"/>
<sequence length="129" mass="13985">MEHVDDPDRAFSLRMTTRQWRHLDGAVDSEVSVAGESGDPHQVVQTGSGIREAGWDQVAHWTPGVAGSGNWPTDDEEVAVKLSRRQWELAAQCAAHWAAVARSVGHEQEAAVLRSVHALVVDGLRAESA</sequence>
<dbReference type="AlphaFoldDB" id="A0A1C4YEZ7"/>
<dbReference type="RefSeq" id="WP_141710400.1">
    <property type="nucleotide sequence ID" value="NZ_FMCR01000004.1"/>
</dbReference>
<accession>A0A1C4YEZ7</accession>
<gene>
    <name evidence="1" type="ORF">GA0070561_4142</name>
</gene>
<protein>
    <submittedName>
        <fullName evidence="1">Uncharacterized protein</fullName>
    </submittedName>
</protein>
<dbReference type="EMBL" id="FMCR01000004">
    <property type="protein sequence ID" value="SCF19293.1"/>
    <property type="molecule type" value="Genomic_DNA"/>
</dbReference>